<dbReference type="PANTHER" id="PTHR43616">
    <property type="entry name" value="GLYCEROL DEHYDROGENASE"/>
    <property type="match status" value="1"/>
</dbReference>
<keyword evidence="4" id="KW-0521">NADP</keyword>
<keyword evidence="11" id="KW-1185">Reference proteome</keyword>
<gene>
    <name evidence="10" type="ORF">OM076_40140</name>
</gene>
<evidence type="ECO:0000256" key="9">
    <source>
        <dbReference type="ARBA" id="ARBA00023264"/>
    </source>
</evidence>
<evidence type="ECO:0000256" key="7">
    <source>
        <dbReference type="ARBA" id="ARBA00023098"/>
    </source>
</evidence>
<dbReference type="Pfam" id="PF13685">
    <property type="entry name" value="Fe-ADH_2"/>
    <property type="match status" value="1"/>
</dbReference>
<keyword evidence="3" id="KW-0479">Metal-binding</keyword>
<keyword evidence="6" id="KW-0520">NAD</keyword>
<dbReference type="GO" id="GO:0046872">
    <property type="term" value="F:metal ion binding"/>
    <property type="evidence" value="ECO:0007669"/>
    <property type="project" value="UniProtKB-KW"/>
</dbReference>
<evidence type="ECO:0000256" key="6">
    <source>
        <dbReference type="ARBA" id="ARBA00023027"/>
    </source>
</evidence>
<protein>
    <submittedName>
        <fullName evidence="10">Iron-containing alcohol dehydrogenase</fullName>
    </submittedName>
</protein>
<dbReference type="Gene3D" id="3.40.50.1970">
    <property type="match status" value="1"/>
</dbReference>
<dbReference type="GO" id="GO:0016614">
    <property type="term" value="F:oxidoreductase activity, acting on CH-OH group of donors"/>
    <property type="evidence" value="ECO:0007669"/>
    <property type="project" value="InterPro"/>
</dbReference>
<evidence type="ECO:0000256" key="5">
    <source>
        <dbReference type="ARBA" id="ARBA00023002"/>
    </source>
</evidence>
<evidence type="ECO:0000256" key="3">
    <source>
        <dbReference type="ARBA" id="ARBA00022723"/>
    </source>
</evidence>
<keyword evidence="1" id="KW-0963">Cytoplasm</keyword>
<name>A0A9X3SB17_9ACTN</name>
<dbReference type="InterPro" id="IPR032837">
    <property type="entry name" value="G1PDH"/>
</dbReference>
<dbReference type="EMBL" id="JAPDOD010000068">
    <property type="protein sequence ID" value="MDA0166543.1"/>
    <property type="molecule type" value="Genomic_DNA"/>
</dbReference>
<keyword evidence="8" id="KW-0594">Phospholipid biosynthesis</keyword>
<keyword evidence="7" id="KW-0443">Lipid metabolism</keyword>
<dbReference type="GO" id="GO:0008654">
    <property type="term" value="P:phospholipid biosynthetic process"/>
    <property type="evidence" value="ECO:0007669"/>
    <property type="project" value="UniProtKB-KW"/>
</dbReference>
<keyword evidence="9" id="KW-1208">Phospholipid metabolism</keyword>
<evidence type="ECO:0000256" key="4">
    <source>
        <dbReference type="ARBA" id="ARBA00022857"/>
    </source>
</evidence>
<dbReference type="RefSeq" id="WP_270045801.1">
    <property type="nucleotide sequence ID" value="NZ_JAPDOD010000068.1"/>
</dbReference>
<dbReference type="Gene3D" id="1.20.1090.10">
    <property type="entry name" value="Dehydroquinate synthase-like - alpha domain"/>
    <property type="match status" value="1"/>
</dbReference>
<evidence type="ECO:0000256" key="2">
    <source>
        <dbReference type="ARBA" id="ARBA00022516"/>
    </source>
</evidence>
<dbReference type="Proteomes" id="UP001149140">
    <property type="component" value="Unassembled WGS sequence"/>
</dbReference>
<sequence>MSLAPPPSAPDVARDLAALRVRLASCDEAATLRPLGLGGLLLGAGVLDRIAEVVAEVRRGDGDVALIADARAMDSTRGEVKTRVTAALAAAGLPVRRVRVGDENADVHADALTLRRAVKACSGAGVVLSVGSGTVADVGKAVSAQLGRVPHVVVQTAASVNGFADDQSVLLVNGVKHTTPTRWPERLVIDSDVITRAPVELNRAGFGDLLATYTAPADWRLAQLVGQDDSYSAFAVELARAHVDAVLEHADGIHRAEPEAIEHLGAALTLSGIAMGVAGRTAPGSGMEHTVSHLLEMAERPGVPAPLHGAKVGALSVLAAMLWARVRTVARCGGLRMLRFPSERELEPQVRAAFAQLDPSGRVGEACWADYRIKLERWHDARAELETLWERWPAFDSELERLLVSPERLVEALRAARAPVRLTQLGVRDSTARWALAHGHLMRDRFSVADLAFFMGIWDSAGVDALLVAAARLGAGL</sequence>
<comment type="caution">
    <text evidence="10">The sequence shown here is derived from an EMBL/GenBank/DDBJ whole genome shotgun (WGS) entry which is preliminary data.</text>
</comment>
<dbReference type="SUPFAM" id="SSF56796">
    <property type="entry name" value="Dehydroquinate synthase-like"/>
    <property type="match status" value="1"/>
</dbReference>
<evidence type="ECO:0000256" key="1">
    <source>
        <dbReference type="ARBA" id="ARBA00022490"/>
    </source>
</evidence>
<dbReference type="InterPro" id="IPR016205">
    <property type="entry name" value="Glycerol_DH"/>
</dbReference>
<evidence type="ECO:0000313" key="11">
    <source>
        <dbReference type="Proteomes" id="UP001149140"/>
    </source>
</evidence>
<proteinExistence type="predicted"/>
<keyword evidence="2" id="KW-0444">Lipid biosynthesis</keyword>
<keyword evidence="5" id="KW-0560">Oxidoreductase</keyword>
<reference evidence="10" key="1">
    <citation type="submission" date="2022-10" db="EMBL/GenBank/DDBJ databases">
        <title>The WGS of Solirubrobacter ginsenosidimutans DSM 21036.</title>
        <authorList>
            <person name="Jiang Z."/>
        </authorList>
    </citation>
    <scope>NUCLEOTIDE SEQUENCE</scope>
    <source>
        <strain evidence="10">DSM 21036</strain>
    </source>
</reference>
<dbReference type="PANTHER" id="PTHR43616:SF5">
    <property type="entry name" value="GLYCEROL DEHYDROGENASE 1"/>
    <property type="match status" value="1"/>
</dbReference>
<evidence type="ECO:0000313" key="10">
    <source>
        <dbReference type="EMBL" id="MDA0166543.1"/>
    </source>
</evidence>
<dbReference type="AlphaFoldDB" id="A0A9X3SB17"/>
<organism evidence="10 11">
    <name type="scientific">Solirubrobacter ginsenosidimutans</name>
    <dbReference type="NCBI Taxonomy" id="490573"/>
    <lineage>
        <taxon>Bacteria</taxon>
        <taxon>Bacillati</taxon>
        <taxon>Actinomycetota</taxon>
        <taxon>Thermoleophilia</taxon>
        <taxon>Solirubrobacterales</taxon>
        <taxon>Solirubrobacteraceae</taxon>
        <taxon>Solirubrobacter</taxon>
    </lineage>
</organism>
<evidence type="ECO:0000256" key="8">
    <source>
        <dbReference type="ARBA" id="ARBA00023209"/>
    </source>
</evidence>
<accession>A0A9X3SB17</accession>